<evidence type="ECO:0000313" key="3">
    <source>
        <dbReference type="Proteomes" id="UP000694701"/>
    </source>
</evidence>
<feature type="compositionally biased region" description="Basic and acidic residues" evidence="1">
    <location>
        <begin position="10"/>
        <end position="19"/>
    </location>
</feature>
<proteinExistence type="predicted"/>
<accession>A0A8C2HMQ0</accession>
<dbReference type="Ensembl" id="ENSCCRT00020059567.1">
    <property type="protein sequence ID" value="ENSCCRP00020054413.1"/>
    <property type="gene ID" value="ENSCCRG00020024804.1"/>
</dbReference>
<name>A0A8C2HMQ0_CYPCA</name>
<dbReference type="InterPro" id="IPR012337">
    <property type="entry name" value="RNaseH-like_sf"/>
</dbReference>
<dbReference type="AlphaFoldDB" id="A0A8C2HMQ0"/>
<evidence type="ECO:0000256" key="1">
    <source>
        <dbReference type="SAM" id="MobiDB-lite"/>
    </source>
</evidence>
<evidence type="ECO:0000313" key="2">
    <source>
        <dbReference type="Ensembl" id="ENSCCRP00020054413.1"/>
    </source>
</evidence>
<organism evidence="2 3">
    <name type="scientific">Cyprinus carpio</name>
    <name type="common">Common carp</name>
    <dbReference type="NCBI Taxonomy" id="7962"/>
    <lineage>
        <taxon>Eukaryota</taxon>
        <taxon>Metazoa</taxon>
        <taxon>Chordata</taxon>
        <taxon>Craniata</taxon>
        <taxon>Vertebrata</taxon>
        <taxon>Euteleostomi</taxon>
        <taxon>Actinopterygii</taxon>
        <taxon>Neopterygii</taxon>
        <taxon>Teleostei</taxon>
        <taxon>Ostariophysi</taxon>
        <taxon>Cypriniformes</taxon>
        <taxon>Cyprinidae</taxon>
        <taxon>Cyprininae</taxon>
        <taxon>Cyprinus</taxon>
    </lineage>
</organism>
<sequence length="357" mass="39918">MGGETDEEDNTTKSDEPPVSKKKRFTTYNSDWAKRENFSEWVRPTQGDPFSATCVLCPAKISVKYEGKTALENHAKTKKHQSFALSKRKNLAIATFMTKKGLPADDRIAVAELSSVYHGVLHGHSYLSTDCGNKVSAKIFHDSSIATKMSCGRTKSEALVQNVLAPYSQERLATELKHTPYFSVCSDASNSGSAKLYPYTVQYFHEDEGVKYGLLEFYEDPHETSRAIYEQILDITETNGLCASQISAYGADNASVNFGKHNSVYQKLKEASPHIVKGNCKCHLIHNTLKNANRILSAAGYDVESIVLKIYSEFSCSAKKVESLKEFCEFTSVQYKEILRHVPTRWLSLLPAIQRIL</sequence>
<feature type="region of interest" description="Disordered" evidence="1">
    <location>
        <begin position="1"/>
        <end position="22"/>
    </location>
</feature>
<dbReference type="SUPFAM" id="SSF53098">
    <property type="entry name" value="Ribonuclease H-like"/>
    <property type="match status" value="1"/>
</dbReference>
<protein>
    <submittedName>
        <fullName evidence="2">Uncharacterized protein</fullName>
    </submittedName>
</protein>
<dbReference type="PANTHER" id="PTHR37162">
    <property type="entry name" value="HAT FAMILY DIMERISATION DOMAINCONTAINING PROTEIN-RELATED"/>
    <property type="match status" value="1"/>
</dbReference>
<dbReference type="Proteomes" id="UP000694701">
    <property type="component" value="Unplaced"/>
</dbReference>
<reference evidence="2" key="1">
    <citation type="submission" date="2025-08" db="UniProtKB">
        <authorList>
            <consortium name="Ensembl"/>
        </authorList>
    </citation>
    <scope>IDENTIFICATION</scope>
</reference>
<dbReference type="PANTHER" id="PTHR37162:SF10">
    <property type="entry name" value="DUF4371 DOMAIN-CONTAINING PROTEIN"/>
    <property type="match status" value="1"/>
</dbReference>